<name>A0A1I3SDY6_9EURY</name>
<evidence type="ECO:0000313" key="3">
    <source>
        <dbReference type="EMBL" id="SFJ56948.1"/>
    </source>
</evidence>
<protein>
    <submittedName>
        <fullName evidence="3">Transposase DDE domain-containing protein</fullName>
    </submittedName>
</protein>
<feature type="compositionally biased region" description="Basic and acidic residues" evidence="1">
    <location>
        <begin position="23"/>
        <end position="32"/>
    </location>
</feature>
<dbReference type="AlphaFoldDB" id="A0A1I3SDY6"/>
<feature type="domain" description="Transposase IS4-like" evidence="2">
    <location>
        <begin position="369"/>
        <end position="548"/>
    </location>
</feature>
<dbReference type="Proteomes" id="UP000182829">
    <property type="component" value="Unassembled WGS sequence"/>
</dbReference>
<proteinExistence type="predicted"/>
<feature type="compositionally biased region" description="Acidic residues" evidence="1">
    <location>
        <begin position="87"/>
        <end position="101"/>
    </location>
</feature>
<reference evidence="3 4" key="1">
    <citation type="submission" date="2016-10" db="EMBL/GenBank/DDBJ databases">
        <authorList>
            <person name="de Groot N.N."/>
        </authorList>
    </citation>
    <scope>NUCLEOTIDE SEQUENCE [LARGE SCALE GENOMIC DNA]</scope>
    <source>
        <strain evidence="3 4">SP2</strain>
    </source>
</reference>
<sequence length="609" mass="68532">MMTESTVRGGKAVHSDAYIHDLDSSKANHTSEVDLGYQHDPTGEDYGPVAQRGQDVELEHPVEDVEELYHEAHLTVQFGEANRSGENDENEPSDGLSEESAAEFDKTVLQFAERALCEEGVSLDELPEKPRRVRALLLHDAWAMESYPRLVAHFEELEATAQKLGFSSIPDQSTFWRTHNALREDGYRESIQNAATRVVHAVARRGIIVPESAVTAHGLDVSVPIDEGEVAGETRRAAIRHWVDSLLDELLEPISFDRSKNLQHAVKAIIAAVAQGAYAHGLNSARPTASWHYETSEIPTAGQVSRLLRSVDTQEILRMFTDINRRFIQIASAHGFFDRDYNYALDTTWVKYEGKHVGEDGELKLIENPKQGDKGIGWLFAVLCVMDIDARFALGLNLVEDKSETTEQFRFLLRTAAREGGVNRVHIDREFYDGDAVRMCRAIAGRNWVIRAKRQGEAAELLAETPEGKSNSRRNINFADVTPGPNLYVYPVPEKFRDDAGHTHMAFLSDLDPDDTPAAEIFDTYSKRWSVETLLRQLKHDVGVETSSPYPKMRLFLLQIATLCYNIHTLMNRATSPKYALRLDVPYYEVLLAIVDVVYTRRGATELNR</sequence>
<dbReference type="GO" id="GO:0003677">
    <property type="term" value="F:DNA binding"/>
    <property type="evidence" value="ECO:0007669"/>
    <property type="project" value="InterPro"/>
</dbReference>
<dbReference type="OMA" id="ESMFRMA"/>
<evidence type="ECO:0000313" key="4">
    <source>
        <dbReference type="Proteomes" id="UP000182829"/>
    </source>
</evidence>
<organism evidence="3 4">
    <name type="scientific">Natronobacterium gregoryi</name>
    <dbReference type="NCBI Taxonomy" id="44930"/>
    <lineage>
        <taxon>Archaea</taxon>
        <taxon>Methanobacteriati</taxon>
        <taxon>Methanobacteriota</taxon>
        <taxon>Stenosarchaea group</taxon>
        <taxon>Halobacteria</taxon>
        <taxon>Halobacteriales</taxon>
        <taxon>Natrialbaceae</taxon>
        <taxon>Natronobacterium</taxon>
    </lineage>
</organism>
<dbReference type="InterPro" id="IPR002559">
    <property type="entry name" value="Transposase_11"/>
</dbReference>
<feature type="region of interest" description="Disordered" evidence="1">
    <location>
        <begin position="78"/>
        <end position="101"/>
    </location>
</feature>
<gene>
    <name evidence="3" type="ORF">SAMN05443661_14022</name>
</gene>
<evidence type="ECO:0000256" key="1">
    <source>
        <dbReference type="SAM" id="MobiDB-lite"/>
    </source>
</evidence>
<dbReference type="OrthoDB" id="330751at2157"/>
<feature type="region of interest" description="Disordered" evidence="1">
    <location>
        <begin position="23"/>
        <end position="49"/>
    </location>
</feature>
<dbReference type="EMBL" id="FORO01000040">
    <property type="protein sequence ID" value="SFJ56948.1"/>
    <property type="molecule type" value="Genomic_DNA"/>
</dbReference>
<dbReference type="InterPro" id="IPR012337">
    <property type="entry name" value="RNaseH-like_sf"/>
</dbReference>
<evidence type="ECO:0000259" key="2">
    <source>
        <dbReference type="Pfam" id="PF01609"/>
    </source>
</evidence>
<dbReference type="Pfam" id="PF01609">
    <property type="entry name" value="DDE_Tnp_1"/>
    <property type="match status" value="1"/>
</dbReference>
<dbReference type="SUPFAM" id="SSF53098">
    <property type="entry name" value="Ribonuclease H-like"/>
    <property type="match status" value="1"/>
</dbReference>
<accession>A0A1I3SDY6</accession>
<dbReference type="GO" id="GO:0004803">
    <property type="term" value="F:transposase activity"/>
    <property type="evidence" value="ECO:0007669"/>
    <property type="project" value="InterPro"/>
</dbReference>
<dbReference type="GO" id="GO:0006313">
    <property type="term" value="P:DNA transposition"/>
    <property type="evidence" value="ECO:0007669"/>
    <property type="project" value="InterPro"/>
</dbReference>